<accession>A0A6H0XY55</accession>
<reference evidence="16 17" key="1">
    <citation type="journal article" date="2016" name="Sci. Rep.">
        <title>Peltaster fructicola genome reveals evolution from an invasive phytopathogen to an ectophytic parasite.</title>
        <authorList>
            <person name="Xu C."/>
            <person name="Chen H."/>
            <person name="Gleason M.L."/>
            <person name="Xu J.R."/>
            <person name="Liu H."/>
            <person name="Zhang R."/>
            <person name="Sun G."/>
        </authorList>
    </citation>
    <scope>NUCLEOTIDE SEQUENCE [LARGE SCALE GENOMIC DNA]</scope>
    <source>
        <strain evidence="16 17">LNHT1506</strain>
    </source>
</reference>
<dbReference type="GO" id="GO:0030422">
    <property type="term" value="P:siRNA processing"/>
    <property type="evidence" value="ECO:0007669"/>
    <property type="project" value="TreeGrafter"/>
</dbReference>
<dbReference type="Pfam" id="PF00636">
    <property type="entry name" value="Ribonuclease_3"/>
    <property type="match status" value="2"/>
</dbReference>
<dbReference type="CDD" id="cd18034">
    <property type="entry name" value="DEXHc_dicer"/>
    <property type="match status" value="1"/>
</dbReference>
<evidence type="ECO:0000256" key="8">
    <source>
        <dbReference type="ARBA" id="ARBA00022884"/>
    </source>
</evidence>
<feature type="compositionally biased region" description="Basic and acidic residues" evidence="11">
    <location>
        <begin position="1"/>
        <end position="12"/>
    </location>
</feature>
<dbReference type="SUPFAM" id="SSF69065">
    <property type="entry name" value="RNase III domain-like"/>
    <property type="match status" value="2"/>
</dbReference>
<keyword evidence="6" id="KW-0862">Zinc</keyword>
<comment type="similarity">
    <text evidence="10">Belongs to the helicase family. Dicer subfamily.</text>
</comment>
<keyword evidence="8" id="KW-0694">RNA-binding</keyword>
<dbReference type="GO" id="GO:0004525">
    <property type="term" value="F:ribonuclease III activity"/>
    <property type="evidence" value="ECO:0007669"/>
    <property type="project" value="InterPro"/>
</dbReference>
<dbReference type="InterPro" id="IPR000999">
    <property type="entry name" value="RNase_III_dom"/>
</dbReference>
<feature type="domain" description="Helicase C-terminal" evidence="15">
    <location>
        <begin position="429"/>
        <end position="593"/>
    </location>
</feature>
<protein>
    <recommendedName>
        <fullName evidence="2">Dicer-like protein 1</fullName>
    </recommendedName>
</protein>
<dbReference type="GO" id="GO:0051607">
    <property type="term" value="P:defense response to virus"/>
    <property type="evidence" value="ECO:0007669"/>
    <property type="project" value="UniProtKB-KW"/>
</dbReference>
<dbReference type="SMART" id="SM00490">
    <property type="entry name" value="HELICc"/>
    <property type="match status" value="1"/>
</dbReference>
<dbReference type="PROSITE" id="PS50142">
    <property type="entry name" value="RNASE_3_2"/>
    <property type="match status" value="2"/>
</dbReference>
<dbReference type="InterPro" id="IPR003100">
    <property type="entry name" value="PAZ_dom"/>
</dbReference>
<dbReference type="EMBL" id="CP051141">
    <property type="protein sequence ID" value="QIW99706.1"/>
    <property type="molecule type" value="Genomic_DNA"/>
</dbReference>
<organism evidence="16 17">
    <name type="scientific">Peltaster fructicola</name>
    <dbReference type="NCBI Taxonomy" id="286661"/>
    <lineage>
        <taxon>Eukaryota</taxon>
        <taxon>Fungi</taxon>
        <taxon>Dikarya</taxon>
        <taxon>Ascomycota</taxon>
        <taxon>Pezizomycotina</taxon>
        <taxon>Dothideomycetes</taxon>
        <taxon>Dothideomycetes incertae sedis</taxon>
        <taxon>Peltaster</taxon>
    </lineage>
</organism>
<dbReference type="GO" id="GO:0003723">
    <property type="term" value="F:RNA binding"/>
    <property type="evidence" value="ECO:0007669"/>
    <property type="project" value="UniProtKB-KW"/>
</dbReference>
<keyword evidence="9" id="KW-0051">Antiviral defense</keyword>
<dbReference type="Pfam" id="PF24995">
    <property type="entry name" value="DSRM_2"/>
    <property type="match status" value="1"/>
</dbReference>
<dbReference type="CDD" id="cd00593">
    <property type="entry name" value="RIBOc"/>
    <property type="match status" value="2"/>
</dbReference>
<keyword evidence="5" id="KW-0378">Hydrolase</keyword>
<dbReference type="PANTHER" id="PTHR14950">
    <property type="entry name" value="DICER-RELATED"/>
    <property type="match status" value="1"/>
</dbReference>
<evidence type="ECO:0000259" key="12">
    <source>
        <dbReference type="PROSITE" id="PS50142"/>
    </source>
</evidence>
<evidence type="ECO:0000313" key="17">
    <source>
        <dbReference type="Proteomes" id="UP000503462"/>
    </source>
</evidence>
<keyword evidence="4" id="KW-0547">Nucleotide-binding</keyword>
<dbReference type="SMART" id="SM00487">
    <property type="entry name" value="DEXDc"/>
    <property type="match status" value="1"/>
</dbReference>
<dbReference type="SUPFAM" id="SSF52540">
    <property type="entry name" value="P-loop containing nucleoside triphosphate hydrolases"/>
    <property type="match status" value="1"/>
</dbReference>
<evidence type="ECO:0000259" key="14">
    <source>
        <dbReference type="PROSITE" id="PS51192"/>
    </source>
</evidence>
<dbReference type="InterPro" id="IPR014001">
    <property type="entry name" value="Helicase_ATP-bd"/>
</dbReference>
<dbReference type="PROSITE" id="PS51192">
    <property type="entry name" value="HELICASE_ATP_BIND_1"/>
    <property type="match status" value="1"/>
</dbReference>
<evidence type="ECO:0000256" key="3">
    <source>
        <dbReference type="ARBA" id="ARBA00022721"/>
    </source>
</evidence>
<name>A0A6H0XY55_9PEZI</name>
<evidence type="ECO:0000256" key="5">
    <source>
        <dbReference type="ARBA" id="ARBA00022801"/>
    </source>
</evidence>
<comment type="cofactor">
    <cofactor evidence="1">
        <name>Mg(2+)</name>
        <dbReference type="ChEBI" id="CHEBI:18420"/>
    </cofactor>
</comment>
<dbReference type="Proteomes" id="UP000503462">
    <property type="component" value="Chromosome 3"/>
</dbReference>
<feature type="domain" description="PAZ" evidence="13">
    <location>
        <begin position="788"/>
        <end position="917"/>
    </location>
</feature>
<evidence type="ECO:0000256" key="10">
    <source>
        <dbReference type="ARBA" id="ARBA00035116"/>
    </source>
</evidence>
<dbReference type="GO" id="GO:0050688">
    <property type="term" value="P:regulation of defense response to virus"/>
    <property type="evidence" value="ECO:0007669"/>
    <property type="project" value="UniProtKB-KW"/>
</dbReference>
<dbReference type="Gene3D" id="3.40.50.300">
    <property type="entry name" value="P-loop containing nucleotide triphosphate hydrolases"/>
    <property type="match status" value="2"/>
</dbReference>
<dbReference type="PANTHER" id="PTHR14950:SF62">
    <property type="entry name" value="DICER-LIKE PROTEIN 1"/>
    <property type="match status" value="1"/>
</dbReference>
<dbReference type="Pfam" id="PF00270">
    <property type="entry name" value="DEAD"/>
    <property type="match status" value="1"/>
</dbReference>
<dbReference type="GO" id="GO:0005524">
    <property type="term" value="F:ATP binding"/>
    <property type="evidence" value="ECO:0007669"/>
    <property type="project" value="UniProtKB-KW"/>
</dbReference>
<evidence type="ECO:0000256" key="1">
    <source>
        <dbReference type="ARBA" id="ARBA00001946"/>
    </source>
</evidence>
<dbReference type="CDD" id="cd18802">
    <property type="entry name" value="SF2_C_dicer"/>
    <property type="match status" value="1"/>
</dbReference>
<dbReference type="Pfam" id="PF00271">
    <property type="entry name" value="Helicase_C"/>
    <property type="match status" value="1"/>
</dbReference>
<evidence type="ECO:0000256" key="2">
    <source>
        <dbReference type="ARBA" id="ARBA00020797"/>
    </source>
</evidence>
<feature type="domain" description="Helicase ATP-binding" evidence="14">
    <location>
        <begin position="90"/>
        <end position="271"/>
    </location>
</feature>
<dbReference type="InterPro" id="IPR056755">
    <property type="entry name" value="DSRM_2"/>
</dbReference>
<dbReference type="GO" id="GO:0005634">
    <property type="term" value="C:nucleus"/>
    <property type="evidence" value="ECO:0007669"/>
    <property type="project" value="TreeGrafter"/>
</dbReference>
<evidence type="ECO:0000256" key="6">
    <source>
        <dbReference type="ARBA" id="ARBA00022833"/>
    </source>
</evidence>
<dbReference type="Gene3D" id="1.10.1520.10">
    <property type="entry name" value="Ribonuclease III domain"/>
    <property type="match status" value="2"/>
</dbReference>
<proteinExistence type="inferred from homology"/>
<evidence type="ECO:0000256" key="4">
    <source>
        <dbReference type="ARBA" id="ARBA00022741"/>
    </source>
</evidence>
<evidence type="ECO:0000313" key="16">
    <source>
        <dbReference type="EMBL" id="QIW99706.1"/>
    </source>
</evidence>
<evidence type="ECO:0000256" key="7">
    <source>
        <dbReference type="ARBA" id="ARBA00022840"/>
    </source>
</evidence>
<feature type="domain" description="RNase III" evidence="12">
    <location>
        <begin position="1157"/>
        <end position="1308"/>
    </location>
</feature>
<feature type="region of interest" description="Disordered" evidence="11">
    <location>
        <begin position="1"/>
        <end position="27"/>
    </location>
</feature>
<dbReference type="InterPro" id="IPR011545">
    <property type="entry name" value="DEAD/DEAH_box_helicase_dom"/>
</dbReference>
<sequence length="1434" mass="162797">MSGPIEDYRQSEDASDDEQPPTVTAGPSEQRRLQALLFENWVSITASKGGFVREQAGARHNMEDESVRSLMARQEGTEIIRTPRDYQLELFERAKKENLIAVLDTGTGKTLIAVLLIRWVLDQEAEARATGKPSRVVFFLVPSVNLVLQQTAVLETNLAYAIGSYHGSLNVDNWSRETWLQIFNEHRVVVCTAEILRNCLDKSYIRMDQISLLVFDEAHHAKKDDPYAKIMRRHYHITNKTDRPLVFGMTVSTALALRLLYTDLIQASPVDAKTNVAHAASDLETLLDSRIVTTGDLTSLQSLRRPTETNVYYTAASSGHDSALARDISPRLEELPYLREHFEAAELIAQHLGTWCADLHVLQLLGTRAKAQLNILIEKGYVRSATAEETAQMDERRSQYHEVLSHMERHHSVIAPSPTSDLYTDKVAVLKRILDAEFEEATSDRCMVFVGRQVTAQLLAQLFERIGHENLRCGYLIGSGRTSLTESGQSFRDQVLTLTKFRNGKVNCLFVTSVAEEGLDIPLCNLVVRFDLYQTMIQYVQSRGRARQNNSKFIHMIAHDHPKQQQQRQIVHQQELQMRSWCSSLPDDRRLLNEDTQLQLLQSNGAGTGRTYVEPETGATLTYDNALSWLGHFVAVMPSDTNELQYPTNALLAVNTKCKDSYQMLTKPTLWKTERGKPIDKLYMVVVECPDGFEYEHTTLVMLTRSIMPEFPPFVIVRNDGQDSRVVSSTVAQPIEVDQEELRLLAAFTLRILRDVFSKTYADTVNDLTYFLAPHARVSTMIRSKSTLDWSLMRDVTAMDSDEWTPATDPCLLLNRFLMDRWDDSRRYISRSIDPELAPDSPVPEDAVRYKWHANVLDYSVSLFERSRANATWTASQPVIVAEKLNLRRNMLVPGTTKEMDLCKKAYICPEPFRISRLPTSVVVASLAWPSVIWRFESVLIALEACSFLGLDCQPSLALAAVTNNSEDSADKENPTRLHSGMGENYERLEFLGDCFLKLATTLAVFVNMPREDEFVSHVERMLMLCNKTLFDTSVALGIPKYIRSKPLSRRLWYPEGLQLVKGKGVNEKDDPYNNQKQGLAEKTIADVSEALIGAAFLSHNQPDRWHADYWKVAVKAVSKLVGKDAHTMQRWEDYGSAYEMPEYQSRTPTASQKEAASMIEKAHDYHFQSPTLLRSAFIHSSQPFTFEKIPSYERLEFLGDALLDMAIITDLFYRFPDKDEQWMSEAKTAMVSNKFFGALACKLGFHKHIRHNNSSIESAVRAYAIELAEKLSISGGSRDYWLHVSSPPKCLADLVEAYVGAMFIDSRFDYGQVQRFFQMHIKWHFEDMGLYEGYAREHPVTKLHHLMGEYGCRRMQVLNRPLPSLTRSDRKELVIAVMIHDKVVAHTTGTSVTYGDVRAASSALRQLEGLTRNEFVTTYNCNCGMDGQTVEVD</sequence>
<dbReference type="GO" id="GO:0005737">
    <property type="term" value="C:cytoplasm"/>
    <property type="evidence" value="ECO:0007669"/>
    <property type="project" value="TreeGrafter"/>
</dbReference>
<gene>
    <name evidence="16" type="ORF">AMS68_005224</name>
</gene>
<dbReference type="InterPro" id="IPR036389">
    <property type="entry name" value="RNase_III_sf"/>
</dbReference>
<evidence type="ECO:0000256" key="11">
    <source>
        <dbReference type="SAM" id="MobiDB-lite"/>
    </source>
</evidence>
<keyword evidence="7" id="KW-0067">ATP-binding</keyword>
<dbReference type="InterPro" id="IPR001650">
    <property type="entry name" value="Helicase_C-like"/>
</dbReference>
<dbReference type="OrthoDB" id="416741at2759"/>
<keyword evidence="17" id="KW-1185">Reference proteome</keyword>
<evidence type="ECO:0000256" key="9">
    <source>
        <dbReference type="ARBA" id="ARBA00023118"/>
    </source>
</evidence>
<dbReference type="PROSITE" id="PS00517">
    <property type="entry name" value="RNASE_3_1"/>
    <property type="match status" value="1"/>
</dbReference>
<dbReference type="PROSITE" id="PS51194">
    <property type="entry name" value="HELICASE_CTER"/>
    <property type="match status" value="1"/>
</dbReference>
<dbReference type="SMART" id="SM00535">
    <property type="entry name" value="RIBOc"/>
    <property type="match status" value="2"/>
</dbReference>
<keyword evidence="3" id="KW-0930">Antiviral protein</keyword>
<evidence type="ECO:0000259" key="15">
    <source>
        <dbReference type="PROSITE" id="PS51194"/>
    </source>
</evidence>
<dbReference type="PROSITE" id="PS50821">
    <property type="entry name" value="PAZ"/>
    <property type="match status" value="1"/>
</dbReference>
<dbReference type="InterPro" id="IPR027417">
    <property type="entry name" value="P-loop_NTPase"/>
</dbReference>
<feature type="domain" description="RNase III" evidence="12">
    <location>
        <begin position="940"/>
        <end position="1101"/>
    </location>
</feature>
<evidence type="ECO:0000259" key="13">
    <source>
        <dbReference type="PROSITE" id="PS50821"/>
    </source>
</evidence>